<accession>A0A9P6RUK8</accession>
<name>A0A9P6RUK8_9FUNG</name>
<evidence type="ECO:0000256" key="1">
    <source>
        <dbReference type="SAM" id="MobiDB-lite"/>
    </source>
</evidence>
<feature type="compositionally biased region" description="Low complexity" evidence="1">
    <location>
        <begin position="337"/>
        <end position="354"/>
    </location>
</feature>
<feature type="region of interest" description="Disordered" evidence="1">
    <location>
        <begin position="321"/>
        <end position="354"/>
    </location>
</feature>
<feature type="compositionally biased region" description="Low complexity" evidence="1">
    <location>
        <begin position="164"/>
        <end position="173"/>
    </location>
</feature>
<feature type="compositionally biased region" description="Basic and acidic residues" evidence="1">
    <location>
        <begin position="22"/>
        <end position="48"/>
    </location>
</feature>
<dbReference type="Proteomes" id="UP000738325">
    <property type="component" value="Unassembled WGS sequence"/>
</dbReference>
<organism evidence="2 3">
    <name type="scientific">Dissophora globulifera</name>
    <dbReference type="NCBI Taxonomy" id="979702"/>
    <lineage>
        <taxon>Eukaryota</taxon>
        <taxon>Fungi</taxon>
        <taxon>Fungi incertae sedis</taxon>
        <taxon>Mucoromycota</taxon>
        <taxon>Mortierellomycotina</taxon>
        <taxon>Mortierellomycetes</taxon>
        <taxon>Mortierellales</taxon>
        <taxon>Mortierellaceae</taxon>
        <taxon>Dissophora</taxon>
    </lineage>
</organism>
<reference evidence="2" key="1">
    <citation type="journal article" date="2020" name="Fungal Divers.">
        <title>Resolving the Mortierellaceae phylogeny through synthesis of multi-gene phylogenetics and phylogenomics.</title>
        <authorList>
            <person name="Vandepol N."/>
            <person name="Liber J."/>
            <person name="Desiro A."/>
            <person name="Na H."/>
            <person name="Kennedy M."/>
            <person name="Barry K."/>
            <person name="Grigoriev I.V."/>
            <person name="Miller A.N."/>
            <person name="O'Donnell K."/>
            <person name="Stajich J.E."/>
            <person name="Bonito G."/>
        </authorList>
    </citation>
    <scope>NUCLEOTIDE SEQUENCE</scope>
    <source>
        <strain evidence="2">REB-010B</strain>
    </source>
</reference>
<keyword evidence="3" id="KW-1185">Reference proteome</keyword>
<proteinExistence type="predicted"/>
<protein>
    <submittedName>
        <fullName evidence="2">Uncharacterized protein</fullName>
    </submittedName>
</protein>
<comment type="caution">
    <text evidence="2">The sequence shown here is derived from an EMBL/GenBank/DDBJ whole genome shotgun (WGS) entry which is preliminary data.</text>
</comment>
<dbReference type="OrthoDB" id="2448349at2759"/>
<feature type="compositionally biased region" description="Polar residues" evidence="1">
    <location>
        <begin position="114"/>
        <end position="124"/>
    </location>
</feature>
<evidence type="ECO:0000313" key="2">
    <source>
        <dbReference type="EMBL" id="KAG0327714.1"/>
    </source>
</evidence>
<gene>
    <name evidence="2" type="ORF">BGZ99_006975</name>
</gene>
<feature type="compositionally biased region" description="Basic and acidic residues" evidence="1">
    <location>
        <begin position="513"/>
        <end position="533"/>
    </location>
</feature>
<dbReference type="AlphaFoldDB" id="A0A9P6RUK8"/>
<feature type="compositionally biased region" description="Polar residues" evidence="1">
    <location>
        <begin position="131"/>
        <end position="152"/>
    </location>
</feature>
<feature type="compositionally biased region" description="Basic and acidic residues" evidence="1">
    <location>
        <begin position="188"/>
        <end position="208"/>
    </location>
</feature>
<evidence type="ECO:0000313" key="3">
    <source>
        <dbReference type="Proteomes" id="UP000738325"/>
    </source>
</evidence>
<feature type="region of interest" description="Disordered" evidence="1">
    <location>
        <begin position="1"/>
        <end position="231"/>
    </location>
</feature>
<feature type="region of interest" description="Disordered" evidence="1">
    <location>
        <begin position="443"/>
        <end position="533"/>
    </location>
</feature>
<feature type="compositionally biased region" description="Polar residues" evidence="1">
    <location>
        <begin position="176"/>
        <end position="186"/>
    </location>
</feature>
<feature type="compositionally biased region" description="Low complexity" evidence="1">
    <location>
        <begin position="71"/>
        <end position="109"/>
    </location>
</feature>
<dbReference type="EMBL" id="JAAAIP010000049">
    <property type="protein sequence ID" value="KAG0327714.1"/>
    <property type="molecule type" value="Genomic_DNA"/>
</dbReference>
<sequence length="533" mass="58827">MNVPRPLNAMPQGMPIIPPRLQRQEQQEVLERHRLKHKQSEGSFRRPVEPVQNLPVRSISNGSNAARPLRSEANSNHYNNNNNNSNSNSNTSVSASNGVSNGSSISSYNRLRSESNPTFSNTGINGMANGRNGNYTTSPIQTSGDSYNNSSYGAEVSNHYRTNSSGSRRSIGGNLATRSNTTGSSFQERMRERDREKQQREREEREAAARAIQEDSQSGAMMNQSTTTAASAAAQSTGASLWNKLRAAKDVINATITGEERWPDSDDSDHEGESHISRVLRERAEMKEADDIVAKIAELDMKPILPSRSGSISRTNDLREALRKDKHTVNIDTNARSAPGNSSSPPSSSTSPISATTDYYARSLLARGEVIQQTTQSEERVTKPISIGVSKRISNGLRRASNSGKIRVGNRFRTSSDASLSAALGRLEGKRNQDALVAQVSHLGSTRARSPHSGNRAYKDNIDTAPPPPLPTPKSTFREQLQQQQRQRERVNPPVSPPSSRRAMNDAYSQRKQRQEKEREQGQDEGDMFERYL</sequence>